<dbReference type="Gene3D" id="1.20.1250.20">
    <property type="entry name" value="MFS general substrate transporter like domains"/>
    <property type="match status" value="1"/>
</dbReference>
<keyword evidence="2" id="KW-1133">Transmembrane helix</keyword>
<dbReference type="PANTHER" id="PTHR23528">
    <property type="match status" value="1"/>
</dbReference>
<evidence type="ECO:0000259" key="3">
    <source>
        <dbReference type="PROSITE" id="PS50850"/>
    </source>
</evidence>
<dbReference type="SUPFAM" id="SSF103473">
    <property type="entry name" value="MFS general substrate transporter"/>
    <property type="match status" value="1"/>
</dbReference>
<dbReference type="PANTHER" id="PTHR23528:SF1">
    <property type="entry name" value="MAJOR FACILITATOR SUPERFAMILY (MFS) PROFILE DOMAIN-CONTAINING PROTEIN"/>
    <property type="match status" value="1"/>
</dbReference>
<feature type="transmembrane region" description="Helical" evidence="2">
    <location>
        <begin position="59"/>
        <end position="79"/>
    </location>
</feature>
<comment type="subcellular location">
    <subcellularLocation>
        <location evidence="1">Membrane</location>
        <topology evidence="1">Multi-pass membrane protein</topology>
    </subcellularLocation>
</comment>
<dbReference type="InterPro" id="IPR020846">
    <property type="entry name" value="MFS_dom"/>
</dbReference>
<dbReference type="InterPro" id="IPR011701">
    <property type="entry name" value="MFS"/>
</dbReference>
<dbReference type="OrthoDB" id="28755at2759"/>
<feature type="domain" description="Major facilitator superfamily (MFS) profile" evidence="3">
    <location>
        <begin position="18"/>
        <end position="215"/>
    </location>
</feature>
<name>A0A7J7KL56_BUGNE</name>
<protein>
    <recommendedName>
        <fullName evidence="3">Major facilitator superfamily (MFS) profile domain-containing protein</fullName>
    </recommendedName>
</protein>
<feature type="transmembrane region" description="Helical" evidence="2">
    <location>
        <begin position="21"/>
        <end position="44"/>
    </location>
</feature>
<feature type="transmembrane region" description="Helical" evidence="2">
    <location>
        <begin position="91"/>
        <end position="109"/>
    </location>
</feature>
<dbReference type="Proteomes" id="UP000593567">
    <property type="component" value="Unassembled WGS sequence"/>
</dbReference>
<dbReference type="EMBL" id="VXIV02000308">
    <property type="protein sequence ID" value="KAF6039083.1"/>
    <property type="molecule type" value="Genomic_DNA"/>
</dbReference>
<proteinExistence type="predicted"/>
<keyword evidence="2" id="KW-0472">Membrane</keyword>
<reference evidence="4" key="1">
    <citation type="submission" date="2020-06" db="EMBL/GenBank/DDBJ databases">
        <title>Draft genome of Bugula neritina, a colonial animal packing powerful symbionts and potential medicines.</title>
        <authorList>
            <person name="Rayko M."/>
        </authorList>
    </citation>
    <scope>NUCLEOTIDE SEQUENCE [LARGE SCALE GENOMIC DNA]</scope>
    <source>
        <strain evidence="4">Kwan_BN1</strain>
    </source>
</reference>
<accession>A0A7J7KL56</accession>
<dbReference type="GO" id="GO:0016020">
    <property type="term" value="C:membrane"/>
    <property type="evidence" value="ECO:0007669"/>
    <property type="project" value="UniProtKB-SubCell"/>
</dbReference>
<evidence type="ECO:0000256" key="2">
    <source>
        <dbReference type="SAM" id="Phobius"/>
    </source>
</evidence>
<evidence type="ECO:0000313" key="4">
    <source>
        <dbReference type="EMBL" id="KAF6039083.1"/>
    </source>
</evidence>
<comment type="caution">
    <text evidence="4">The sequence shown here is derived from an EMBL/GenBank/DDBJ whole genome shotgun (WGS) entry which is preliminary data.</text>
</comment>
<gene>
    <name evidence="4" type="ORF">EB796_002629</name>
</gene>
<evidence type="ECO:0000313" key="5">
    <source>
        <dbReference type="Proteomes" id="UP000593567"/>
    </source>
</evidence>
<dbReference type="GO" id="GO:0022857">
    <property type="term" value="F:transmembrane transporter activity"/>
    <property type="evidence" value="ECO:0007669"/>
    <property type="project" value="InterPro"/>
</dbReference>
<keyword evidence="5" id="KW-1185">Reference proteome</keyword>
<organism evidence="4 5">
    <name type="scientific">Bugula neritina</name>
    <name type="common">Brown bryozoan</name>
    <name type="synonym">Sertularia neritina</name>
    <dbReference type="NCBI Taxonomy" id="10212"/>
    <lineage>
        <taxon>Eukaryota</taxon>
        <taxon>Metazoa</taxon>
        <taxon>Spiralia</taxon>
        <taxon>Lophotrochozoa</taxon>
        <taxon>Bryozoa</taxon>
        <taxon>Gymnolaemata</taxon>
        <taxon>Cheilostomatida</taxon>
        <taxon>Flustrina</taxon>
        <taxon>Buguloidea</taxon>
        <taxon>Bugulidae</taxon>
        <taxon>Bugula</taxon>
    </lineage>
</organism>
<dbReference type="InterPro" id="IPR036259">
    <property type="entry name" value="MFS_trans_sf"/>
</dbReference>
<dbReference type="PROSITE" id="PS50850">
    <property type="entry name" value="MFS"/>
    <property type="match status" value="1"/>
</dbReference>
<evidence type="ECO:0000256" key="1">
    <source>
        <dbReference type="ARBA" id="ARBA00004141"/>
    </source>
</evidence>
<feature type="transmembrane region" description="Helical" evidence="2">
    <location>
        <begin position="157"/>
        <end position="177"/>
    </location>
</feature>
<keyword evidence="2" id="KW-0812">Transmembrane</keyword>
<sequence>MNCGKYVQAIFESFQDKNFRWLFFTRFMMQQGVSTVFTFVQYWVSDMVYIPNCWSKEKAVAILMIPLVISAAICSVLFGLLSDRIKRRKPLVISASILMSLSAGCFTVIRGGNLSYYITLALLFVSGIGYGTYLSVDFALLLDILPSIHNKAKDIAVWNQALILPQVLATPIGGFILDFFEQFNCELGLGYIILFAITAAYFFISGIFVVKMDVP</sequence>
<dbReference type="Pfam" id="PF07690">
    <property type="entry name" value="MFS_1"/>
    <property type="match status" value="1"/>
</dbReference>
<feature type="transmembrane region" description="Helical" evidence="2">
    <location>
        <begin position="189"/>
        <end position="210"/>
    </location>
</feature>
<dbReference type="AlphaFoldDB" id="A0A7J7KL56"/>
<feature type="transmembrane region" description="Helical" evidence="2">
    <location>
        <begin position="115"/>
        <end position="145"/>
    </location>
</feature>